<dbReference type="HOGENOM" id="CLU_065847_1_2_1"/>
<comment type="similarity">
    <text evidence="2 8">Belongs to the CGI121/TPRKB family.</text>
</comment>
<dbReference type="EMBL" id="KL198039">
    <property type="protein sequence ID" value="KDQ14117.1"/>
    <property type="molecule type" value="Genomic_DNA"/>
</dbReference>
<dbReference type="OrthoDB" id="329139at2759"/>
<keyword evidence="6 8" id="KW-0539">Nucleus</keyword>
<evidence type="ECO:0000256" key="1">
    <source>
        <dbReference type="ARBA" id="ARBA00004123"/>
    </source>
</evidence>
<dbReference type="FunCoup" id="A0A067MQF0">
    <property type="interactions" value="200"/>
</dbReference>
<reference evidence="10" key="1">
    <citation type="journal article" date="2014" name="Proc. Natl. Acad. Sci. U.S.A.">
        <title>Extensive sampling of basidiomycete genomes demonstrates inadequacy of the white-rot/brown-rot paradigm for wood decay fungi.</title>
        <authorList>
            <person name="Riley R."/>
            <person name="Salamov A.A."/>
            <person name="Brown D.W."/>
            <person name="Nagy L.G."/>
            <person name="Floudas D."/>
            <person name="Held B.W."/>
            <person name="Levasseur A."/>
            <person name="Lombard V."/>
            <person name="Morin E."/>
            <person name="Otillar R."/>
            <person name="Lindquist E.A."/>
            <person name="Sun H."/>
            <person name="LaButti K.M."/>
            <person name="Schmutz J."/>
            <person name="Jabbour D."/>
            <person name="Luo H."/>
            <person name="Baker S.E."/>
            <person name="Pisabarro A.G."/>
            <person name="Walton J.D."/>
            <person name="Blanchette R.A."/>
            <person name="Henrissat B."/>
            <person name="Martin F."/>
            <person name="Cullen D."/>
            <person name="Hibbett D.S."/>
            <person name="Grigoriev I.V."/>
        </authorList>
    </citation>
    <scope>NUCLEOTIDE SEQUENCE [LARGE SCALE GENOMIC DNA]</scope>
    <source>
        <strain evidence="10">FD-172 SS1</strain>
    </source>
</reference>
<dbReference type="GO" id="GO:0000408">
    <property type="term" value="C:EKC/KEOPS complex"/>
    <property type="evidence" value="ECO:0007669"/>
    <property type="project" value="TreeGrafter"/>
</dbReference>
<dbReference type="Gene3D" id="3.30.2380.10">
    <property type="entry name" value="CGI121/TPRKB"/>
    <property type="match status" value="1"/>
</dbReference>
<organism evidence="9 10">
    <name type="scientific">Botryobasidium botryosum (strain FD-172 SS1)</name>
    <dbReference type="NCBI Taxonomy" id="930990"/>
    <lineage>
        <taxon>Eukaryota</taxon>
        <taxon>Fungi</taxon>
        <taxon>Dikarya</taxon>
        <taxon>Basidiomycota</taxon>
        <taxon>Agaricomycotina</taxon>
        <taxon>Agaricomycetes</taxon>
        <taxon>Cantharellales</taxon>
        <taxon>Botryobasidiaceae</taxon>
        <taxon>Botryobasidium</taxon>
    </lineage>
</organism>
<keyword evidence="10" id="KW-1185">Reference proteome</keyword>
<protein>
    <recommendedName>
        <fullName evidence="4">EKC/KEOPS complex subunit CGI121</fullName>
    </recommendedName>
    <alternativeName>
        <fullName evidence="3">EKC/KEOPS complex subunit cgi121</fullName>
    </alternativeName>
</protein>
<dbReference type="GO" id="GO:0005634">
    <property type="term" value="C:nucleus"/>
    <property type="evidence" value="ECO:0007669"/>
    <property type="project" value="UniProtKB-SubCell"/>
</dbReference>
<dbReference type="PANTHER" id="PTHR15840">
    <property type="entry name" value="CGI-121 FAMILY MEMBER"/>
    <property type="match status" value="1"/>
</dbReference>
<gene>
    <name evidence="9" type="ORF">BOTBODRAFT_159657</name>
</gene>
<dbReference type="AlphaFoldDB" id="A0A067MQF0"/>
<dbReference type="Pfam" id="PF08617">
    <property type="entry name" value="CGI-121"/>
    <property type="match status" value="1"/>
</dbReference>
<evidence type="ECO:0000256" key="5">
    <source>
        <dbReference type="ARBA" id="ARBA00022694"/>
    </source>
</evidence>
<comment type="subcellular location">
    <subcellularLocation>
        <location evidence="1">Nucleus</location>
    </subcellularLocation>
</comment>
<keyword evidence="5" id="KW-0819">tRNA processing</keyword>
<dbReference type="InterPro" id="IPR013926">
    <property type="entry name" value="CGI121/TPRKB"/>
</dbReference>
<proteinExistence type="inferred from homology"/>
<evidence type="ECO:0000256" key="6">
    <source>
        <dbReference type="ARBA" id="ARBA00023242"/>
    </source>
</evidence>
<dbReference type="InParanoid" id="A0A067MQF0"/>
<comment type="function">
    <text evidence="7">Component of the EKC/KEOPS complex that is required for the formation of a threonylcarbamoyl group on adenosine at position 37 (t(6)A37) in tRNAs that read codons beginning with adenine. The complex is probably involved in the transfer of the threonylcarbamoyl moiety of threonylcarbamoyl-AMP (TC-AMP) to the N6 group of A37. CGI121 acts as an allosteric effector that regulates the t(6)A activity of the complex. The EKC/KEOPS complex also promotes both telomere uncapping and telomere elongation. The complex is required for efficient recruitment of transcriptional coactivators. CGI121 is not required for tRNA modification.</text>
</comment>
<evidence type="ECO:0000256" key="8">
    <source>
        <dbReference type="RuleBase" id="RU004398"/>
    </source>
</evidence>
<evidence type="ECO:0000256" key="2">
    <source>
        <dbReference type="ARBA" id="ARBA00005546"/>
    </source>
</evidence>
<dbReference type="InterPro" id="IPR036504">
    <property type="entry name" value="CGI121/TPRKB_sf"/>
</dbReference>
<sequence>MPVLLEHLWYANVRTDLQTVYIALFANVANAAAIRNRIVAAASLRGEEGERERNEINFAFLDARPITSRLHISTAIYQALVAADQGSLRTKTVHSEILWTLNPSNNISESIKRFGISSTSTSLLVVHVCSPVNAGGPAPAEVAQRLRFIIRGDMVDLDAGLERVTDWDLVKKYYKLQTDPVISALSAKPDRSNREKERELVNELVVSAVAMKCVMS</sequence>
<name>A0A067MQF0_BOTB1</name>
<evidence type="ECO:0000313" key="10">
    <source>
        <dbReference type="Proteomes" id="UP000027195"/>
    </source>
</evidence>
<dbReference type="STRING" id="930990.A0A067MQF0"/>
<dbReference type="Proteomes" id="UP000027195">
    <property type="component" value="Unassembled WGS sequence"/>
</dbReference>
<dbReference type="PANTHER" id="PTHR15840:SF10">
    <property type="entry name" value="EKC_KEOPS COMPLEX SUBUNIT TPRKB"/>
    <property type="match status" value="1"/>
</dbReference>
<dbReference type="GO" id="GO:0005829">
    <property type="term" value="C:cytosol"/>
    <property type="evidence" value="ECO:0007669"/>
    <property type="project" value="TreeGrafter"/>
</dbReference>
<evidence type="ECO:0000256" key="7">
    <source>
        <dbReference type="ARBA" id="ARBA00025043"/>
    </source>
</evidence>
<evidence type="ECO:0000256" key="4">
    <source>
        <dbReference type="ARBA" id="ARBA00016009"/>
    </source>
</evidence>
<evidence type="ECO:0000256" key="3">
    <source>
        <dbReference type="ARBA" id="ARBA00015316"/>
    </source>
</evidence>
<evidence type="ECO:0000313" key="9">
    <source>
        <dbReference type="EMBL" id="KDQ14117.1"/>
    </source>
</evidence>
<dbReference type="GO" id="GO:0002949">
    <property type="term" value="P:tRNA threonylcarbamoyladenosine modification"/>
    <property type="evidence" value="ECO:0007669"/>
    <property type="project" value="TreeGrafter"/>
</dbReference>
<dbReference type="SUPFAM" id="SSF143870">
    <property type="entry name" value="PF0523-like"/>
    <property type="match status" value="1"/>
</dbReference>
<accession>A0A067MQF0</accession>